<dbReference type="EMBL" id="CACRST010000019">
    <property type="protein sequence ID" value="VYT19215.1"/>
    <property type="molecule type" value="Genomic_DNA"/>
</dbReference>
<keyword evidence="2" id="KW-0378">Hydrolase</keyword>
<dbReference type="Pfam" id="PF07687">
    <property type="entry name" value="M20_dimer"/>
    <property type="match status" value="1"/>
</dbReference>
<dbReference type="GO" id="GO:0046657">
    <property type="term" value="P:folic acid catabolic process"/>
    <property type="evidence" value="ECO:0007669"/>
    <property type="project" value="TreeGrafter"/>
</dbReference>
<dbReference type="RefSeq" id="WP_412110071.1">
    <property type="nucleotide sequence ID" value="NZ_CACRST010000019.1"/>
</dbReference>
<proteinExistence type="predicted"/>
<dbReference type="InterPro" id="IPR036264">
    <property type="entry name" value="Bact_exopeptidase_dim_dom"/>
</dbReference>
<dbReference type="PANTHER" id="PTHR30575:SF3">
    <property type="entry name" value="PEPTIDASE M20 DIMERISATION DOMAIN-CONTAINING PROTEIN"/>
    <property type="match status" value="1"/>
</dbReference>
<dbReference type="GO" id="GO:0005737">
    <property type="term" value="C:cytoplasm"/>
    <property type="evidence" value="ECO:0007669"/>
    <property type="project" value="TreeGrafter"/>
</dbReference>
<evidence type="ECO:0000259" key="1">
    <source>
        <dbReference type="Pfam" id="PF07687"/>
    </source>
</evidence>
<dbReference type="Gene3D" id="3.30.70.360">
    <property type="match status" value="1"/>
</dbReference>
<evidence type="ECO:0000313" key="2">
    <source>
        <dbReference type="EMBL" id="VYT19215.1"/>
    </source>
</evidence>
<accession>A0A6N2UKV1</accession>
<dbReference type="InterPro" id="IPR002933">
    <property type="entry name" value="Peptidase_M20"/>
</dbReference>
<dbReference type="PANTHER" id="PTHR30575">
    <property type="entry name" value="PEPTIDASE M20"/>
    <property type="match status" value="1"/>
</dbReference>
<dbReference type="Pfam" id="PF01546">
    <property type="entry name" value="Peptidase_M20"/>
    <property type="match status" value="1"/>
</dbReference>
<dbReference type="EC" id="3.5.1.14" evidence="2"/>
<gene>
    <name evidence="2" type="primary">amaA</name>
    <name evidence="2" type="ORF">BGLFYP119_02194</name>
</gene>
<organism evidence="2">
    <name type="scientific">Blautia glucerasea</name>
    <dbReference type="NCBI Taxonomy" id="536633"/>
    <lineage>
        <taxon>Bacteria</taxon>
        <taxon>Bacillati</taxon>
        <taxon>Bacillota</taxon>
        <taxon>Clostridia</taxon>
        <taxon>Lachnospirales</taxon>
        <taxon>Lachnospiraceae</taxon>
        <taxon>Blautia</taxon>
    </lineage>
</organism>
<dbReference type="GO" id="GO:0016805">
    <property type="term" value="F:dipeptidase activity"/>
    <property type="evidence" value="ECO:0007669"/>
    <property type="project" value="TreeGrafter"/>
</dbReference>
<dbReference type="NCBIfam" id="TIGR01891">
    <property type="entry name" value="amidohydrolases"/>
    <property type="match status" value="1"/>
</dbReference>
<dbReference type="SUPFAM" id="SSF55031">
    <property type="entry name" value="Bacterial exopeptidase dimerisation domain"/>
    <property type="match status" value="1"/>
</dbReference>
<dbReference type="GO" id="GO:0004046">
    <property type="term" value="F:aminoacylase activity"/>
    <property type="evidence" value="ECO:0007669"/>
    <property type="project" value="UniProtKB-EC"/>
</dbReference>
<reference evidence="2" key="1">
    <citation type="submission" date="2019-11" db="EMBL/GenBank/DDBJ databases">
        <authorList>
            <person name="Feng L."/>
        </authorList>
    </citation>
    <scope>NUCLEOTIDE SEQUENCE</scope>
    <source>
        <strain evidence="2">BgluceraseaLFYP119</strain>
    </source>
</reference>
<dbReference type="Gene3D" id="3.40.630.10">
    <property type="entry name" value="Zn peptidases"/>
    <property type="match status" value="1"/>
</dbReference>
<sequence>MDETERKIVRRIEKYKEEIIRYAEDIEAHPEPGFQEVRTAEKTAEFLESLGMEIEKNIALTGVRAYWEPCKENKAGYPNVAVIGEMDAIGCASHPKADPVTKVAHACGHHAQMAVMAGTAVAFSDPEIRKELDGSLTFLGVPAEEYIDADKRTTLRKKGILFGSGKSEMIRTGVFDHTDLVMTSHVHMVPVQEDFYLGNPACNGFDAERVTIRGKAAHGAIDPWNGVNALSIATSALQMMGLMRETFREEDHVRLHNVIRKAGDVVNSVPDEAILETKIRAASLEKIRQIRQMADRAYDGAAYAFGGRIERENLTGYMPIRPRLADQAMKEAAEAMGISYREVRPGDFNNACTDVGDLTHLLPVVNFTFGGFEGRLHGEDFRIKDKEKAYILPAKLQALTVYRLLKNRAEKAREIIDGFTPVFDKKGYTEYIYRQMETDGGFAAAGSEESKETKI</sequence>
<dbReference type="InterPro" id="IPR017439">
    <property type="entry name" value="Amidohydrolase"/>
</dbReference>
<name>A0A6N2UKV1_9FIRM</name>
<protein>
    <submittedName>
        <fullName evidence="2">N-acyl-L-amino acid amidohydrolase</fullName>
        <ecNumber evidence="2">3.5.1.14</ecNumber>
    </submittedName>
</protein>
<dbReference type="SUPFAM" id="SSF53187">
    <property type="entry name" value="Zn-dependent exopeptidases"/>
    <property type="match status" value="1"/>
</dbReference>
<feature type="domain" description="Peptidase M20 dimerisation" evidence="1">
    <location>
        <begin position="207"/>
        <end position="293"/>
    </location>
</feature>
<dbReference type="InterPro" id="IPR052030">
    <property type="entry name" value="Peptidase_M20/M20A_hydrolases"/>
</dbReference>
<dbReference type="InterPro" id="IPR011650">
    <property type="entry name" value="Peptidase_M20_dimer"/>
</dbReference>
<dbReference type="AlphaFoldDB" id="A0A6N2UKV1"/>
<dbReference type="GO" id="GO:0071713">
    <property type="term" value="F:para-aminobenzoyl-glutamate hydrolase activity"/>
    <property type="evidence" value="ECO:0007669"/>
    <property type="project" value="TreeGrafter"/>
</dbReference>